<gene>
    <name evidence="2" type="ordered locus">Cpin_5320</name>
</gene>
<dbReference type="KEGG" id="cpi:Cpin_5320"/>
<reference evidence="3" key="1">
    <citation type="submission" date="2009-08" db="EMBL/GenBank/DDBJ databases">
        <title>The complete genome of Chitinophaga pinensis DSM 2588.</title>
        <authorList>
            <consortium name="US DOE Joint Genome Institute (JGI-PGF)"/>
            <person name="Lucas S."/>
            <person name="Copeland A."/>
            <person name="Lapidus A."/>
            <person name="Glavina del Rio T."/>
            <person name="Dalin E."/>
            <person name="Tice H."/>
            <person name="Bruce D."/>
            <person name="Goodwin L."/>
            <person name="Pitluck S."/>
            <person name="Kyrpides N."/>
            <person name="Mavromatis K."/>
            <person name="Ivanova N."/>
            <person name="Mikhailova N."/>
            <person name="Sims D."/>
            <person name="Meinche L."/>
            <person name="Brettin T."/>
            <person name="Detter J.C."/>
            <person name="Han C."/>
            <person name="Larimer F."/>
            <person name="Land M."/>
            <person name="Hauser L."/>
            <person name="Markowitz V."/>
            <person name="Cheng J.-F."/>
            <person name="Hugenholtz P."/>
            <person name="Woyke T."/>
            <person name="Wu D."/>
            <person name="Spring S."/>
            <person name="Klenk H.-P."/>
            <person name="Eisen J.A."/>
        </authorList>
    </citation>
    <scope>NUCLEOTIDE SEQUENCE [LARGE SCALE GENOMIC DNA]</scope>
    <source>
        <strain evidence="3">ATCC 43595 / DSM 2588 / LMG 13176 / NBRC 15968 / NCIMB 11800 / UQM 2034</strain>
    </source>
</reference>
<accession>A0A979GXY6</accession>
<feature type="transmembrane region" description="Helical" evidence="1">
    <location>
        <begin position="6"/>
        <end position="22"/>
    </location>
</feature>
<keyword evidence="1" id="KW-0812">Transmembrane</keyword>
<sequence>MSAIKYFLFIFCNIVTFVYLYAMCETQHTFMRKLTAFLLLSVLMYVQGLKTFHRHDVSTVKYHAEASDLFFKSTHECAICDYHLCKDAVLPSIPVVQQTPFYYIVTDVCDTTDRSVNLSDTVSGRGPPARFI</sequence>
<evidence type="ECO:0000313" key="3">
    <source>
        <dbReference type="Proteomes" id="UP000002215"/>
    </source>
</evidence>
<dbReference type="EMBL" id="CP001699">
    <property type="protein sequence ID" value="ACU62751.1"/>
    <property type="molecule type" value="Genomic_DNA"/>
</dbReference>
<dbReference type="AlphaFoldDB" id="A0A979GXY6"/>
<organism evidence="2 3">
    <name type="scientific">Chitinophaga pinensis (strain ATCC 43595 / DSM 2588 / LMG 13176 / NBRC 15968 / NCIMB 11800 / UQM 2034)</name>
    <dbReference type="NCBI Taxonomy" id="485918"/>
    <lineage>
        <taxon>Bacteria</taxon>
        <taxon>Pseudomonadati</taxon>
        <taxon>Bacteroidota</taxon>
        <taxon>Chitinophagia</taxon>
        <taxon>Chitinophagales</taxon>
        <taxon>Chitinophagaceae</taxon>
        <taxon>Chitinophaga</taxon>
    </lineage>
</organism>
<evidence type="ECO:0000256" key="1">
    <source>
        <dbReference type="SAM" id="Phobius"/>
    </source>
</evidence>
<name>A0A979GXY6_CHIPD</name>
<evidence type="ECO:0000313" key="2">
    <source>
        <dbReference type="EMBL" id="ACU62751.1"/>
    </source>
</evidence>
<reference evidence="2 3" key="2">
    <citation type="journal article" date="2010" name="Stand. Genomic Sci.">
        <title>Complete genome sequence of Chitinophaga pinensis type strain (UQM 2034).</title>
        <authorList>
            <person name="Glavina Del Rio T."/>
            <person name="Abt B."/>
            <person name="Spring S."/>
            <person name="Lapidus A."/>
            <person name="Nolan M."/>
            <person name="Tice H."/>
            <person name="Copeland A."/>
            <person name="Cheng J.F."/>
            <person name="Chen F."/>
            <person name="Bruce D."/>
            <person name="Goodwin L."/>
            <person name="Pitluck S."/>
            <person name="Ivanova N."/>
            <person name="Mavromatis K."/>
            <person name="Mikhailova N."/>
            <person name="Pati A."/>
            <person name="Chen A."/>
            <person name="Palaniappan K."/>
            <person name="Land M."/>
            <person name="Hauser L."/>
            <person name="Chang Y.J."/>
            <person name="Jeffries C.D."/>
            <person name="Chain P."/>
            <person name="Saunders E."/>
            <person name="Detter J.C."/>
            <person name="Brettin T."/>
            <person name="Rohde M."/>
            <person name="Goker M."/>
            <person name="Bristow J."/>
            <person name="Eisen J.A."/>
            <person name="Markowitz V."/>
            <person name="Hugenholtz P."/>
            <person name="Kyrpides N.C."/>
            <person name="Klenk H.P."/>
            <person name="Lucas S."/>
        </authorList>
    </citation>
    <scope>NUCLEOTIDE SEQUENCE [LARGE SCALE GENOMIC DNA]</scope>
    <source>
        <strain evidence="3">ATCC 43595 / DSM 2588 / LMG 13176 / NBRC 15968 / NCIMB 11800 / UQM 2034</strain>
    </source>
</reference>
<keyword evidence="1" id="KW-1133">Transmembrane helix</keyword>
<keyword evidence="1" id="KW-0472">Membrane</keyword>
<dbReference type="Proteomes" id="UP000002215">
    <property type="component" value="Chromosome"/>
</dbReference>
<proteinExistence type="predicted"/>
<protein>
    <submittedName>
        <fullName evidence="2">Uncharacterized protein</fullName>
    </submittedName>
</protein>